<dbReference type="RefSeq" id="WP_103730811.1">
    <property type="nucleotide sequence ID" value="NZ_FXUI01000006.1"/>
</dbReference>
<evidence type="ECO:0000313" key="5">
    <source>
        <dbReference type="EMBL" id="SMP71643.1"/>
    </source>
</evidence>
<dbReference type="PANTHER" id="PTHR43434">
    <property type="entry name" value="PHOSPHOGLYCOLATE PHOSPHATASE"/>
    <property type="match status" value="1"/>
</dbReference>
<comment type="similarity">
    <text evidence="3">Belongs to the HAD-like hydrolase superfamily. CbbY/CbbZ/Gph/YieH family.</text>
</comment>
<evidence type="ECO:0000256" key="3">
    <source>
        <dbReference type="ARBA" id="ARBA00006171"/>
    </source>
</evidence>
<evidence type="ECO:0000313" key="6">
    <source>
        <dbReference type="Proteomes" id="UP001157910"/>
    </source>
</evidence>
<dbReference type="InterPro" id="IPR050155">
    <property type="entry name" value="HAD-like_hydrolase_sf"/>
</dbReference>
<keyword evidence="6" id="KW-1185">Reference proteome</keyword>
<proteinExistence type="inferred from homology"/>
<evidence type="ECO:0000256" key="1">
    <source>
        <dbReference type="ARBA" id="ARBA00000830"/>
    </source>
</evidence>
<dbReference type="Pfam" id="PF00702">
    <property type="entry name" value="Hydrolase"/>
    <property type="match status" value="1"/>
</dbReference>
<dbReference type="Proteomes" id="UP001157910">
    <property type="component" value="Unassembled WGS sequence"/>
</dbReference>
<dbReference type="SUPFAM" id="SSF56784">
    <property type="entry name" value="HAD-like"/>
    <property type="match status" value="1"/>
</dbReference>
<evidence type="ECO:0000256" key="4">
    <source>
        <dbReference type="ARBA" id="ARBA00013078"/>
    </source>
</evidence>
<dbReference type="Gene3D" id="3.40.50.1000">
    <property type="entry name" value="HAD superfamily/HAD-like"/>
    <property type="match status" value="1"/>
</dbReference>
<name>A0ABY1QLG2_9SPHN</name>
<dbReference type="PANTHER" id="PTHR43434:SF1">
    <property type="entry name" value="PHOSPHOGLYCOLATE PHOSPHATASE"/>
    <property type="match status" value="1"/>
</dbReference>
<dbReference type="GO" id="GO:0016787">
    <property type="term" value="F:hydrolase activity"/>
    <property type="evidence" value="ECO:0007669"/>
    <property type="project" value="UniProtKB-KW"/>
</dbReference>
<dbReference type="InterPro" id="IPR036412">
    <property type="entry name" value="HAD-like_sf"/>
</dbReference>
<dbReference type="EMBL" id="FXUI01000006">
    <property type="protein sequence ID" value="SMP71643.1"/>
    <property type="molecule type" value="Genomic_DNA"/>
</dbReference>
<organism evidence="5 6">
    <name type="scientific">Novosphingobium panipatense</name>
    <dbReference type="NCBI Taxonomy" id="428991"/>
    <lineage>
        <taxon>Bacteria</taxon>
        <taxon>Pseudomonadati</taxon>
        <taxon>Pseudomonadota</taxon>
        <taxon>Alphaproteobacteria</taxon>
        <taxon>Sphingomonadales</taxon>
        <taxon>Sphingomonadaceae</taxon>
        <taxon>Novosphingobium</taxon>
    </lineage>
</organism>
<evidence type="ECO:0000256" key="2">
    <source>
        <dbReference type="ARBA" id="ARBA00004818"/>
    </source>
</evidence>
<keyword evidence="5" id="KW-0378">Hydrolase</keyword>
<comment type="caution">
    <text evidence="5">The sequence shown here is derived from an EMBL/GenBank/DDBJ whole genome shotgun (WGS) entry which is preliminary data.</text>
</comment>
<comment type="pathway">
    <text evidence="2">Organic acid metabolism; glycolate biosynthesis; glycolate from 2-phosphoglycolate: step 1/1.</text>
</comment>
<reference evidence="5 6" key="1">
    <citation type="submission" date="2017-05" db="EMBL/GenBank/DDBJ databases">
        <authorList>
            <person name="Varghese N."/>
            <person name="Submissions S."/>
        </authorList>
    </citation>
    <scope>NUCLEOTIDE SEQUENCE [LARGE SCALE GENOMIC DNA]</scope>
    <source>
        <strain evidence="5 6">SM16</strain>
    </source>
</reference>
<sequence length="239" mass="26627">MSEVDWQDIRLTIFDLDGTLYDQPPLRRAMAWSLLRDAVRKRSLRTILILRCFRRVRERLGEQTAGTGCGNFLREQYLETAVACGIDEGEVRACVEEWMERRPLALLSRYKAAGIDDLFAAIRATGRAVAVWSDYPVAAKLAALGLEADHAIWAGDSAVGRLKPDPKGLRILLSRAGVPAREAIVIGDRRDRDVAPAITVGAKVLLRSSRRFRALPSFWRFDEAIFSGLHKETGHGSAI</sequence>
<comment type="catalytic activity">
    <reaction evidence="1">
        <text>2-phosphoglycolate + H2O = glycolate + phosphate</text>
        <dbReference type="Rhea" id="RHEA:14369"/>
        <dbReference type="ChEBI" id="CHEBI:15377"/>
        <dbReference type="ChEBI" id="CHEBI:29805"/>
        <dbReference type="ChEBI" id="CHEBI:43474"/>
        <dbReference type="ChEBI" id="CHEBI:58033"/>
        <dbReference type="EC" id="3.1.3.18"/>
    </reaction>
</comment>
<accession>A0ABY1QLG2</accession>
<gene>
    <name evidence="5" type="ORF">SAMN06296065_10650</name>
</gene>
<dbReference type="EC" id="3.1.3.18" evidence="4"/>
<protein>
    <recommendedName>
        <fullName evidence="4">phosphoglycolate phosphatase</fullName>
        <ecNumber evidence="4">3.1.3.18</ecNumber>
    </recommendedName>
</protein>
<dbReference type="InterPro" id="IPR023214">
    <property type="entry name" value="HAD_sf"/>
</dbReference>